<keyword evidence="5" id="KW-1185">Reference proteome</keyword>
<dbReference type="GO" id="GO:0003677">
    <property type="term" value="F:DNA binding"/>
    <property type="evidence" value="ECO:0007669"/>
    <property type="project" value="UniProtKB-UniRule"/>
</dbReference>
<dbReference type="RefSeq" id="WP_281837533.1">
    <property type="nucleotide sequence ID" value="NZ_BSDY01000026.1"/>
</dbReference>
<dbReference type="PRINTS" id="PR00455">
    <property type="entry name" value="HTHTETR"/>
</dbReference>
<dbReference type="EMBL" id="BSDY01000026">
    <property type="protein sequence ID" value="GLI57859.1"/>
    <property type="molecule type" value="Genomic_DNA"/>
</dbReference>
<dbReference type="PANTHER" id="PTHR43479:SF11">
    <property type="entry name" value="ACREF_ENVCD OPERON REPRESSOR-RELATED"/>
    <property type="match status" value="1"/>
</dbReference>
<gene>
    <name evidence="4" type="ORF">PM10SUCC1_33730</name>
</gene>
<dbReference type="Gene3D" id="1.10.357.10">
    <property type="entry name" value="Tetracycline Repressor, domain 2"/>
    <property type="match status" value="1"/>
</dbReference>
<dbReference type="AlphaFoldDB" id="A0A9W6LPC6"/>
<dbReference type="InterPro" id="IPR050624">
    <property type="entry name" value="HTH-type_Tx_Regulator"/>
</dbReference>
<dbReference type="PANTHER" id="PTHR43479">
    <property type="entry name" value="ACREF/ENVCD OPERON REPRESSOR-RELATED"/>
    <property type="match status" value="1"/>
</dbReference>
<reference evidence="4" key="1">
    <citation type="submission" date="2022-12" db="EMBL/GenBank/DDBJ databases">
        <title>Reference genome sequencing for broad-spectrum identification of bacterial and archaeal isolates by mass spectrometry.</title>
        <authorList>
            <person name="Sekiguchi Y."/>
            <person name="Tourlousse D.M."/>
        </authorList>
    </citation>
    <scope>NUCLEOTIDE SEQUENCE</scope>
    <source>
        <strain evidence="4">10succ1</strain>
    </source>
</reference>
<dbReference type="Gene3D" id="3.30.70.270">
    <property type="match status" value="1"/>
</dbReference>
<comment type="caution">
    <text evidence="4">The sequence shown here is derived from an EMBL/GenBank/DDBJ whole genome shotgun (WGS) entry which is preliminary data.</text>
</comment>
<dbReference type="InterPro" id="IPR009057">
    <property type="entry name" value="Homeodomain-like_sf"/>
</dbReference>
<proteinExistence type="predicted"/>
<dbReference type="InterPro" id="IPR043128">
    <property type="entry name" value="Rev_trsase/Diguanyl_cyclase"/>
</dbReference>
<sequence length="361" mass="42291">MEKDFVLNSRNLFYKKGYFKTKISEIAEKSGSSVGSFYRFFNSKEDVLIAAIKQELEVFRREVRLLNAIDFDLKWKIKQLCRIILSLLKENPDFFVLIYDIEGRREKISLKTCKWVDVLWKDSKSVFVNGINEVSRNQVDSNLVERLFENQLKIYLKHLLMDQQGNLNSERVISMNLEEEIKKLAGMIISSCESLNVIGTCSKYDPLTKAYTAAYVKKELRKILLKETPFSISFMVFRWPKEEEGTVTLFLRESVLRAFVYLIREKFRDEDMVGRLCQDKFILVVPSSLKLGSIDFSGRIKEIIAGLNERFPMFNESYFQYSTIDILKASEFDLKMKELPNKVINLGNRVINRDNLKIDKF</sequence>
<dbReference type="Proteomes" id="UP001144471">
    <property type="component" value="Unassembled WGS sequence"/>
</dbReference>
<organism evidence="4 5">
    <name type="scientific">Propionigenium maris DSM 9537</name>
    <dbReference type="NCBI Taxonomy" id="1123000"/>
    <lineage>
        <taxon>Bacteria</taxon>
        <taxon>Fusobacteriati</taxon>
        <taxon>Fusobacteriota</taxon>
        <taxon>Fusobacteriia</taxon>
        <taxon>Fusobacteriales</taxon>
        <taxon>Fusobacteriaceae</taxon>
        <taxon>Propionigenium</taxon>
    </lineage>
</organism>
<evidence type="ECO:0000259" key="3">
    <source>
        <dbReference type="PROSITE" id="PS50977"/>
    </source>
</evidence>
<evidence type="ECO:0000313" key="4">
    <source>
        <dbReference type="EMBL" id="GLI57859.1"/>
    </source>
</evidence>
<evidence type="ECO:0000256" key="2">
    <source>
        <dbReference type="PROSITE-ProRule" id="PRU00335"/>
    </source>
</evidence>
<dbReference type="PROSITE" id="PS50977">
    <property type="entry name" value="HTH_TETR_2"/>
    <property type="match status" value="1"/>
</dbReference>
<evidence type="ECO:0000313" key="5">
    <source>
        <dbReference type="Proteomes" id="UP001144471"/>
    </source>
</evidence>
<name>A0A9W6LPC6_9FUSO</name>
<evidence type="ECO:0000256" key="1">
    <source>
        <dbReference type="ARBA" id="ARBA00023125"/>
    </source>
</evidence>
<protein>
    <recommendedName>
        <fullName evidence="3">HTH tetR-type domain-containing protein</fullName>
    </recommendedName>
</protein>
<feature type="domain" description="HTH tetR-type" evidence="3">
    <location>
        <begin position="1"/>
        <end position="59"/>
    </location>
</feature>
<dbReference type="InterPro" id="IPR001647">
    <property type="entry name" value="HTH_TetR"/>
</dbReference>
<accession>A0A9W6LPC6</accession>
<dbReference type="SUPFAM" id="SSF46689">
    <property type="entry name" value="Homeodomain-like"/>
    <property type="match status" value="1"/>
</dbReference>
<keyword evidence="1 2" id="KW-0238">DNA-binding</keyword>
<feature type="DNA-binding region" description="H-T-H motif" evidence="2">
    <location>
        <begin position="22"/>
        <end position="41"/>
    </location>
</feature>
<dbReference type="Pfam" id="PF00440">
    <property type="entry name" value="TetR_N"/>
    <property type="match status" value="1"/>
</dbReference>